<protein>
    <submittedName>
        <fullName evidence="1">CoA transferase family III</fullName>
    </submittedName>
</protein>
<dbReference type="AlphaFoldDB" id="A0A562TVG2"/>
<proteinExistence type="predicted"/>
<keyword evidence="1" id="KW-0808">Transferase</keyword>
<name>A0A562TVG2_9SPHI</name>
<gene>
    <name evidence="1" type="ORF">JN11_03372</name>
</gene>
<keyword evidence="2" id="KW-1185">Reference proteome</keyword>
<reference evidence="1 2" key="1">
    <citation type="submission" date="2019-07" db="EMBL/GenBank/DDBJ databases">
        <title>Genomic Encyclopedia of Archaeal and Bacterial Type Strains, Phase II (KMG-II): from individual species to whole genera.</title>
        <authorList>
            <person name="Goeker M."/>
        </authorList>
    </citation>
    <scope>NUCLEOTIDE SEQUENCE [LARGE SCALE GENOMIC DNA]</scope>
    <source>
        <strain evidence="1 2">ATCC BAA-1854</strain>
    </source>
</reference>
<dbReference type="InterPro" id="IPR003673">
    <property type="entry name" value="CoA-Trfase_fam_III"/>
</dbReference>
<dbReference type="Pfam" id="PF02515">
    <property type="entry name" value="CoA_transf_3"/>
    <property type="match status" value="1"/>
</dbReference>
<dbReference type="EMBL" id="VLLI01000010">
    <property type="protein sequence ID" value="TWI97552.1"/>
    <property type="molecule type" value="Genomic_DNA"/>
</dbReference>
<organism evidence="1 2">
    <name type="scientific">Mucilaginibacter frigoritolerans</name>
    <dbReference type="NCBI Taxonomy" id="652788"/>
    <lineage>
        <taxon>Bacteria</taxon>
        <taxon>Pseudomonadati</taxon>
        <taxon>Bacteroidota</taxon>
        <taxon>Sphingobacteriia</taxon>
        <taxon>Sphingobacteriales</taxon>
        <taxon>Sphingobacteriaceae</taxon>
        <taxon>Mucilaginibacter</taxon>
    </lineage>
</organism>
<accession>A0A562TVG2</accession>
<dbReference type="Gene3D" id="3.40.50.10540">
    <property type="entry name" value="Crotonobetainyl-coa:carnitine coa-transferase, domain 1"/>
    <property type="match status" value="1"/>
</dbReference>
<dbReference type="Proteomes" id="UP000317010">
    <property type="component" value="Unassembled WGS sequence"/>
</dbReference>
<evidence type="ECO:0000313" key="1">
    <source>
        <dbReference type="EMBL" id="TWI97552.1"/>
    </source>
</evidence>
<evidence type="ECO:0000313" key="2">
    <source>
        <dbReference type="Proteomes" id="UP000317010"/>
    </source>
</evidence>
<dbReference type="PANTHER" id="PTHR48228:SF4">
    <property type="entry name" value="BLR3030 PROTEIN"/>
    <property type="match status" value="1"/>
</dbReference>
<comment type="caution">
    <text evidence="1">The sequence shown here is derived from an EMBL/GenBank/DDBJ whole genome shotgun (WGS) entry which is preliminary data.</text>
</comment>
<dbReference type="RefSeq" id="WP_144914359.1">
    <property type="nucleotide sequence ID" value="NZ_VLLI01000010.1"/>
</dbReference>
<dbReference type="SUPFAM" id="SSF89796">
    <property type="entry name" value="CoA-transferase family III (CaiB/BaiF)"/>
    <property type="match status" value="2"/>
</dbReference>
<dbReference type="PANTHER" id="PTHR48228">
    <property type="entry name" value="SUCCINYL-COA--D-CITRAMALATE COA-TRANSFERASE"/>
    <property type="match status" value="1"/>
</dbReference>
<dbReference type="InterPro" id="IPR050509">
    <property type="entry name" value="CoA-transferase_III"/>
</dbReference>
<dbReference type="OrthoDB" id="9797653at2"/>
<dbReference type="InterPro" id="IPR023606">
    <property type="entry name" value="CoA-Trfase_III_dom_1_sf"/>
</dbReference>
<dbReference type="GO" id="GO:0016740">
    <property type="term" value="F:transferase activity"/>
    <property type="evidence" value="ECO:0007669"/>
    <property type="project" value="UniProtKB-KW"/>
</dbReference>
<sequence length="510" mass="56247">MENSETSNTATHQKQKFSSIKEEIEFRVGNRITTDEEFDIHSALRELLEKFGLSPEDTGGDIIFEGKDPIVPSTIKFASASALGLTAKAVAIAKLWKYRTGESQDIKVDLRRVIHRLSPFFQGKWEKLNSFSPGFPTEISSPFSPHFYKTKDDRHVMPLDFYNRLRISTLKFLNVPEDKDAIAGAILKWNSDELEEKANAEGLVLTKLRSVQEFLATAQFEVLEKLSIIQIEKIGESDPVPFTSDPSTPLEGIRALGMGHVIAGAGTGRGLALHGADVLNIWSLTDVEMESLYATADVGMRSAKLDLKSIEGKATMDGLIKTADIFFANRRVGYLEKYGLSANDMAKIRPGIIHATVSLFGQEGPWASHSGFDVSAGVATGIMALEGTLENPQLPSIMVVDDYLVAWLLTTAIIATLVRRAEEGGSYKIHCSLSRTVLWMYQLGVFDKEFATSIAGKSPGHEFVDPELFTADTPMGKYQGLTEQVFMSKTPGHYKYALLPRGASDPVWEK</sequence>